<dbReference type="EMBL" id="QGKV02001507">
    <property type="protein sequence ID" value="KAF3530804.1"/>
    <property type="molecule type" value="Genomic_DNA"/>
</dbReference>
<evidence type="ECO:0000256" key="1">
    <source>
        <dbReference type="SAM" id="MobiDB-lite"/>
    </source>
</evidence>
<reference evidence="2 3" key="1">
    <citation type="journal article" date="2020" name="BMC Genomics">
        <title>Intraspecific diversification of the crop wild relative Brassica cretica Lam. using demographic model selection.</title>
        <authorList>
            <person name="Kioukis A."/>
            <person name="Michalopoulou V.A."/>
            <person name="Briers L."/>
            <person name="Pirintsos S."/>
            <person name="Studholme D.J."/>
            <person name="Pavlidis P."/>
            <person name="Sarris P.F."/>
        </authorList>
    </citation>
    <scope>NUCLEOTIDE SEQUENCE [LARGE SCALE GENOMIC DNA]</scope>
    <source>
        <strain evidence="3">cv. PFS-1207/04</strain>
    </source>
</reference>
<sequence>MEDSGGRISSNGVVMKKEGLGLSNGGVRLENPFAFKALQVFTGFGVGCGVGIGSGAPLNLGSIPMVGEVMRAARGATNAFSGATHHVNDALRKLGARNIKAGVGCGVGFGHGFGVGIAVKPSAIHKLQASIMVSTNLSSSIPMVGEVMRAARGATNAFSGATHHVNDALRKLGARSIKAGVGCGVGFGHGFGVGIAVKPSAIHKLQASVMGTASSLMTKLGRTSETTADQTEIEDQAPQSLTEHKKHLDTKSSYKNNGSPIDSRTFGTRTEKVINSFLDNPILTQQTGEERQVTQLESESLMLQMVLKHQKLVNELMEENEKLRRIIIEDLKVSPEKLNSVSSYVYESPCKDCFECRSIPMVGEVMRAARGATNAFSGATHHVNDALRKLGARNIKAGVGCGVGFGHGFGVGIAVKPSAIHKLQASIMGTASSLMTKLGRMSETTTDQTEIEDQAPQSLTEHKKHLDTKSSYNNNGSPTNSRTFGTRTEKVINSFLDNPILTQQHDTTGEERQVTHLESESLMLQMVLKHQKLVNELMEENETLRRIIIEDLKVSPEKLNSVSSYVYESPCKDCFECRRKHRRNR</sequence>
<dbReference type="PANTHER" id="PTHR36051">
    <property type="entry name" value="DYNAMIN"/>
    <property type="match status" value="1"/>
</dbReference>
<organism evidence="2 3">
    <name type="scientific">Brassica cretica</name>
    <name type="common">Mustard</name>
    <dbReference type="NCBI Taxonomy" id="69181"/>
    <lineage>
        <taxon>Eukaryota</taxon>
        <taxon>Viridiplantae</taxon>
        <taxon>Streptophyta</taxon>
        <taxon>Embryophyta</taxon>
        <taxon>Tracheophyta</taxon>
        <taxon>Spermatophyta</taxon>
        <taxon>Magnoliopsida</taxon>
        <taxon>eudicotyledons</taxon>
        <taxon>Gunneridae</taxon>
        <taxon>Pentapetalae</taxon>
        <taxon>rosids</taxon>
        <taxon>malvids</taxon>
        <taxon>Brassicales</taxon>
        <taxon>Brassicaceae</taxon>
        <taxon>Brassiceae</taxon>
        <taxon>Brassica</taxon>
    </lineage>
</organism>
<accession>A0ABQ7BEV8</accession>
<dbReference type="Proteomes" id="UP000266723">
    <property type="component" value="Unassembled WGS sequence"/>
</dbReference>
<feature type="compositionally biased region" description="Polar residues" evidence="1">
    <location>
        <begin position="469"/>
        <end position="484"/>
    </location>
</feature>
<gene>
    <name evidence="2" type="ORF">DY000_02037205</name>
</gene>
<keyword evidence="3" id="KW-1185">Reference proteome</keyword>
<evidence type="ECO:0000313" key="2">
    <source>
        <dbReference type="EMBL" id="KAF3530804.1"/>
    </source>
</evidence>
<evidence type="ECO:0000313" key="3">
    <source>
        <dbReference type="Proteomes" id="UP000266723"/>
    </source>
</evidence>
<feature type="region of interest" description="Disordered" evidence="1">
    <location>
        <begin position="237"/>
        <end position="265"/>
    </location>
</feature>
<feature type="region of interest" description="Disordered" evidence="1">
    <location>
        <begin position="440"/>
        <end position="484"/>
    </location>
</feature>
<dbReference type="PANTHER" id="PTHR36051:SF2">
    <property type="entry name" value="DYNAMIN"/>
    <property type="match status" value="1"/>
</dbReference>
<proteinExistence type="predicted"/>
<comment type="caution">
    <text evidence="2">The sequence shown here is derived from an EMBL/GenBank/DDBJ whole genome shotgun (WGS) entry which is preliminary data.</text>
</comment>
<protein>
    <submittedName>
        <fullName evidence="2">Uncharacterized protein</fullName>
    </submittedName>
</protein>
<name>A0ABQ7BEV8_BRACR</name>
<feature type="compositionally biased region" description="Polar residues" evidence="1">
    <location>
        <begin position="251"/>
        <end position="265"/>
    </location>
</feature>